<keyword evidence="3" id="KW-1185">Reference proteome</keyword>
<dbReference type="Proteomes" id="UP000024635">
    <property type="component" value="Unassembled WGS sequence"/>
</dbReference>
<evidence type="ECO:0000313" key="2">
    <source>
        <dbReference type="EMBL" id="EYC02126.1"/>
    </source>
</evidence>
<evidence type="ECO:0000256" key="1">
    <source>
        <dbReference type="SAM" id="SignalP"/>
    </source>
</evidence>
<evidence type="ECO:0000313" key="3">
    <source>
        <dbReference type="Proteomes" id="UP000024635"/>
    </source>
</evidence>
<feature type="chain" id="PRO_5001487361" evidence="1">
    <location>
        <begin position="18"/>
        <end position="79"/>
    </location>
</feature>
<keyword evidence="1" id="KW-0732">Signal</keyword>
<accession>A0A016THD6</accession>
<feature type="signal peptide" evidence="1">
    <location>
        <begin position="1"/>
        <end position="17"/>
    </location>
</feature>
<name>A0A016THD6_9BILA</name>
<gene>
    <name evidence="2" type="primary">Acey_s0102.g3505</name>
    <name evidence="2" type="ORF">Y032_0102g3505</name>
</gene>
<organism evidence="2 3">
    <name type="scientific">Ancylostoma ceylanicum</name>
    <dbReference type="NCBI Taxonomy" id="53326"/>
    <lineage>
        <taxon>Eukaryota</taxon>
        <taxon>Metazoa</taxon>
        <taxon>Ecdysozoa</taxon>
        <taxon>Nematoda</taxon>
        <taxon>Chromadorea</taxon>
        <taxon>Rhabditida</taxon>
        <taxon>Rhabditina</taxon>
        <taxon>Rhabditomorpha</taxon>
        <taxon>Strongyloidea</taxon>
        <taxon>Ancylostomatidae</taxon>
        <taxon>Ancylostomatinae</taxon>
        <taxon>Ancylostoma</taxon>
    </lineage>
</organism>
<protein>
    <submittedName>
        <fullName evidence="2">Uncharacterized protein</fullName>
    </submittedName>
</protein>
<dbReference type="AlphaFoldDB" id="A0A016THD6"/>
<dbReference type="EMBL" id="JARK01001438">
    <property type="protein sequence ID" value="EYC02126.1"/>
    <property type="molecule type" value="Genomic_DNA"/>
</dbReference>
<proteinExistence type="predicted"/>
<reference evidence="3" key="1">
    <citation type="journal article" date="2015" name="Nat. Genet.">
        <title>The genome and transcriptome of the zoonotic hookworm Ancylostoma ceylanicum identify infection-specific gene families.</title>
        <authorList>
            <person name="Schwarz E.M."/>
            <person name="Hu Y."/>
            <person name="Antoshechkin I."/>
            <person name="Miller M.M."/>
            <person name="Sternberg P.W."/>
            <person name="Aroian R.V."/>
        </authorList>
    </citation>
    <scope>NUCLEOTIDE SEQUENCE</scope>
    <source>
        <strain evidence="3">HY135</strain>
    </source>
</reference>
<sequence length="79" mass="9018">MLKAVILLVVFVLCVYAGRYDCNARKRCRPGMRCIDGTCVYRPDCPHLKFPTMVRPGCWVGKVIDNRGCPRMKTFCGNF</sequence>
<dbReference type="OrthoDB" id="6419074at2759"/>
<comment type="caution">
    <text evidence="2">The sequence shown here is derived from an EMBL/GenBank/DDBJ whole genome shotgun (WGS) entry which is preliminary data.</text>
</comment>